<dbReference type="GO" id="GO:0003700">
    <property type="term" value="F:DNA-binding transcription factor activity"/>
    <property type="evidence" value="ECO:0007669"/>
    <property type="project" value="InterPro"/>
</dbReference>
<dbReference type="SMART" id="SM00422">
    <property type="entry name" value="HTH_MERR"/>
    <property type="match status" value="1"/>
</dbReference>
<dbReference type="PANTHER" id="PTHR30204">
    <property type="entry name" value="REDOX-CYCLING DRUG-SENSING TRANSCRIPTIONAL ACTIVATOR SOXR"/>
    <property type="match status" value="1"/>
</dbReference>
<dbReference type="Pfam" id="PF13411">
    <property type="entry name" value="MerR_1"/>
    <property type="match status" value="1"/>
</dbReference>
<organism evidence="4 5">
    <name type="scientific">Cytobacillus horneckiae</name>
    <dbReference type="NCBI Taxonomy" id="549687"/>
    <lineage>
        <taxon>Bacteria</taxon>
        <taxon>Bacillati</taxon>
        <taxon>Bacillota</taxon>
        <taxon>Bacilli</taxon>
        <taxon>Bacillales</taxon>
        <taxon>Bacillaceae</taxon>
        <taxon>Cytobacillus</taxon>
    </lineage>
</organism>
<dbReference type="InterPro" id="IPR009061">
    <property type="entry name" value="DNA-bd_dom_put_sf"/>
</dbReference>
<proteinExistence type="predicted"/>
<dbReference type="Gene3D" id="1.10.1660.10">
    <property type="match status" value="1"/>
</dbReference>
<dbReference type="InterPro" id="IPR000551">
    <property type="entry name" value="MerR-type_HTH_dom"/>
</dbReference>
<dbReference type="PANTHER" id="PTHR30204:SF96">
    <property type="entry name" value="CHROMOSOME-ANCHORING PROTEIN RACA"/>
    <property type="match status" value="1"/>
</dbReference>
<dbReference type="RefSeq" id="WP_066192716.1">
    <property type="nucleotide sequence ID" value="NZ_JARMMB010000020.1"/>
</dbReference>
<evidence type="ECO:0000256" key="2">
    <source>
        <dbReference type="SAM" id="Coils"/>
    </source>
</evidence>
<gene>
    <name evidence="4" type="ORF">CWS20_07185</name>
</gene>
<name>A0A2N0ZJG5_9BACI</name>
<evidence type="ECO:0000256" key="1">
    <source>
        <dbReference type="ARBA" id="ARBA00023125"/>
    </source>
</evidence>
<protein>
    <submittedName>
        <fullName evidence="4">MerR family transcriptional regulator</fullName>
    </submittedName>
</protein>
<keyword evidence="5" id="KW-1185">Reference proteome</keyword>
<evidence type="ECO:0000313" key="5">
    <source>
        <dbReference type="Proteomes" id="UP000233343"/>
    </source>
</evidence>
<dbReference type="SUPFAM" id="SSF46955">
    <property type="entry name" value="Putative DNA-binding domain"/>
    <property type="match status" value="1"/>
</dbReference>
<dbReference type="InterPro" id="IPR047057">
    <property type="entry name" value="MerR_fam"/>
</dbReference>
<dbReference type="AlphaFoldDB" id="A0A2N0ZJG5"/>
<reference evidence="4 5" key="1">
    <citation type="journal article" date="2010" name="Int. J. Syst. Evol. Microbiol.">
        <title>Bacillus horneckiae sp. nov., isolated from a spacecraft-assembly clean room.</title>
        <authorList>
            <person name="Vaishampayan P."/>
            <person name="Probst A."/>
            <person name="Krishnamurthi S."/>
            <person name="Ghosh S."/>
            <person name="Osman S."/>
            <person name="McDowall A."/>
            <person name="Ruckmani A."/>
            <person name="Mayilraj S."/>
            <person name="Venkateswaran K."/>
        </authorList>
    </citation>
    <scope>NUCLEOTIDE SEQUENCE [LARGE SCALE GENOMIC DNA]</scope>
    <source>
        <strain evidence="5">1PO1SC</strain>
    </source>
</reference>
<accession>A0A2N0ZJG5</accession>
<keyword evidence="1" id="KW-0238">DNA-binding</keyword>
<dbReference type="Proteomes" id="UP000233343">
    <property type="component" value="Unassembled WGS sequence"/>
</dbReference>
<evidence type="ECO:0000313" key="4">
    <source>
        <dbReference type="EMBL" id="PKG29643.1"/>
    </source>
</evidence>
<dbReference type="EMBL" id="PISD01000013">
    <property type="protein sequence ID" value="PKG29643.1"/>
    <property type="molecule type" value="Genomic_DNA"/>
</dbReference>
<keyword evidence="2" id="KW-0175">Coiled coil</keyword>
<comment type="caution">
    <text evidence="4">The sequence shown here is derived from an EMBL/GenBank/DDBJ whole genome shotgun (WGS) entry which is preliminary data.</text>
</comment>
<dbReference type="PROSITE" id="PS50937">
    <property type="entry name" value="HTH_MERR_2"/>
    <property type="match status" value="1"/>
</dbReference>
<sequence length="254" mass="29558">MTYYSTGEVSKKLNISVRTLRYYDQIKLVQPTYKNESGKRFYSSDDMLLLQKIQLLKSTSMSLDHIGKIVKLTSTEKTLNVHKKKLEIELNRLQQSLNHTNTLLNILKLEGKIEWEQLLPLLNEDLQHDKKQKKEALMEVLFSADEQTVIDTQLPKLESNHSLTTLWINIIERVSLCLENQTAPESREGQLIAFDIMVLSKEMFSGNAELANKFWEVRKSQQASSELQLYPIDQPILEFVEKAIVHYEQHEHSK</sequence>
<feature type="coiled-coil region" evidence="2">
    <location>
        <begin position="76"/>
        <end position="110"/>
    </location>
</feature>
<dbReference type="GO" id="GO:0003677">
    <property type="term" value="F:DNA binding"/>
    <property type="evidence" value="ECO:0007669"/>
    <property type="project" value="UniProtKB-KW"/>
</dbReference>
<evidence type="ECO:0000259" key="3">
    <source>
        <dbReference type="PROSITE" id="PS50937"/>
    </source>
</evidence>
<feature type="domain" description="HTH merR-type" evidence="3">
    <location>
        <begin position="3"/>
        <end position="72"/>
    </location>
</feature>